<reference evidence="8" key="1">
    <citation type="submission" date="2022-11" db="EMBL/GenBank/DDBJ databases">
        <authorList>
            <person name="Petersen C."/>
        </authorList>
    </citation>
    <scope>NUCLEOTIDE SEQUENCE</scope>
    <source>
        <strain evidence="8">IBT 23319</strain>
    </source>
</reference>
<dbReference type="InterPro" id="IPR051059">
    <property type="entry name" value="VerF-like"/>
</dbReference>
<evidence type="ECO:0000313" key="9">
    <source>
        <dbReference type="Proteomes" id="UP001147733"/>
    </source>
</evidence>
<dbReference type="OrthoDB" id="654211at2759"/>
<evidence type="ECO:0000256" key="5">
    <source>
        <dbReference type="ARBA" id="ARBA00022833"/>
    </source>
</evidence>
<dbReference type="GO" id="GO:0000981">
    <property type="term" value="F:DNA-binding transcription factor activity, RNA polymerase II-specific"/>
    <property type="evidence" value="ECO:0007669"/>
    <property type="project" value="InterPro"/>
</dbReference>
<gene>
    <name evidence="8" type="ORF">N7469_003179</name>
</gene>
<keyword evidence="5" id="KW-0862">Zinc</keyword>
<proteinExistence type="predicted"/>
<evidence type="ECO:0000256" key="2">
    <source>
        <dbReference type="ARBA" id="ARBA00022723"/>
    </source>
</evidence>
<evidence type="ECO:0000313" key="8">
    <source>
        <dbReference type="EMBL" id="KAJ5241588.1"/>
    </source>
</evidence>
<sequence length="491" mass="55574">MYKIRSEDGPFSFLRHFANPSIQKDRLAIGETAKYSLRRNLETLYSRLEDALIPTNAAFNPLADFQISDLPFQISSSTDDSILTQYPSEVFFPSKLSNQLTEIMADLVETSKSMSPSNPNQPETLDIMELTSLLGVSNISSFISAFFHSLHWHLPIVHFPTFDPGNVSNALLLAIFMAGAAYTAPLERASMSPWLLDVAEEYIFRKVSNLPASPPPKDPATLLPTVQLIQSALIIEMLQFGRDDMQTRRRIRIVRNPCLVSTIRSLGMLQFKRRTRPRACDEPTWRIMVAEEMCIRIACWVFLADGFLTVCFKNHPSLSIFEMNCDLPWSAELWEAENAAVFSKMATAHPIRTPLPPLKEVVTQLLDTPTGEDSIQWSLSLSSEHLLILIYAINSLAFQARNGLLKYLPFDAISRAAGNWKKMWDYVIGSVEEEQILHLGYPKHAEELWWLLKATLEVSDKPGTDFAYLENNATDELGTLNDFIQSCYRNV</sequence>
<dbReference type="Proteomes" id="UP001147733">
    <property type="component" value="Unassembled WGS sequence"/>
</dbReference>
<organism evidence="8 9">
    <name type="scientific">Penicillium citrinum</name>
    <dbReference type="NCBI Taxonomy" id="5077"/>
    <lineage>
        <taxon>Eukaryota</taxon>
        <taxon>Fungi</taxon>
        <taxon>Dikarya</taxon>
        <taxon>Ascomycota</taxon>
        <taxon>Pezizomycotina</taxon>
        <taxon>Eurotiomycetes</taxon>
        <taxon>Eurotiomycetidae</taxon>
        <taxon>Eurotiales</taxon>
        <taxon>Aspergillaceae</taxon>
        <taxon>Penicillium</taxon>
    </lineage>
</organism>
<feature type="domain" description="Xylanolytic transcriptional activator regulatory" evidence="7">
    <location>
        <begin position="143"/>
        <end position="347"/>
    </location>
</feature>
<dbReference type="InterPro" id="IPR007219">
    <property type="entry name" value="XnlR_reg_dom"/>
</dbReference>
<comment type="caution">
    <text evidence="8">The sequence shown here is derived from an EMBL/GenBank/DDBJ whole genome shotgun (WGS) entry which is preliminary data.</text>
</comment>
<dbReference type="AlphaFoldDB" id="A0A9W9PE26"/>
<keyword evidence="3" id="KW-0677">Repeat</keyword>
<evidence type="ECO:0000256" key="6">
    <source>
        <dbReference type="ARBA" id="ARBA00023242"/>
    </source>
</evidence>
<evidence type="ECO:0000259" key="7">
    <source>
        <dbReference type="Pfam" id="PF04082"/>
    </source>
</evidence>
<dbReference type="PANTHER" id="PTHR40626">
    <property type="entry name" value="MIP31509P"/>
    <property type="match status" value="1"/>
</dbReference>
<evidence type="ECO:0000256" key="1">
    <source>
        <dbReference type="ARBA" id="ARBA00004123"/>
    </source>
</evidence>
<keyword evidence="2" id="KW-0479">Metal-binding</keyword>
<keyword evidence="4" id="KW-0863">Zinc-finger</keyword>
<dbReference type="CDD" id="cd12148">
    <property type="entry name" value="fungal_TF_MHR"/>
    <property type="match status" value="1"/>
</dbReference>
<name>A0A9W9PE26_PENCI</name>
<evidence type="ECO:0000256" key="4">
    <source>
        <dbReference type="ARBA" id="ARBA00022771"/>
    </source>
</evidence>
<comment type="subcellular location">
    <subcellularLocation>
        <location evidence="1">Nucleus</location>
    </subcellularLocation>
</comment>
<reference evidence="8" key="2">
    <citation type="journal article" date="2023" name="IMA Fungus">
        <title>Comparative genomic study of the Penicillium genus elucidates a diverse pangenome and 15 lateral gene transfer events.</title>
        <authorList>
            <person name="Petersen C."/>
            <person name="Sorensen T."/>
            <person name="Nielsen M.R."/>
            <person name="Sondergaard T.E."/>
            <person name="Sorensen J.L."/>
            <person name="Fitzpatrick D.A."/>
            <person name="Frisvad J.C."/>
            <person name="Nielsen K.L."/>
        </authorList>
    </citation>
    <scope>NUCLEOTIDE SEQUENCE</scope>
    <source>
        <strain evidence="8">IBT 23319</strain>
    </source>
</reference>
<dbReference type="GO" id="GO:0000978">
    <property type="term" value="F:RNA polymerase II cis-regulatory region sequence-specific DNA binding"/>
    <property type="evidence" value="ECO:0007669"/>
    <property type="project" value="InterPro"/>
</dbReference>
<dbReference type="GO" id="GO:0005634">
    <property type="term" value="C:nucleus"/>
    <property type="evidence" value="ECO:0007669"/>
    <property type="project" value="UniProtKB-SubCell"/>
</dbReference>
<keyword evidence="6" id="KW-0539">Nucleus</keyword>
<dbReference type="GO" id="GO:0006351">
    <property type="term" value="P:DNA-templated transcription"/>
    <property type="evidence" value="ECO:0007669"/>
    <property type="project" value="InterPro"/>
</dbReference>
<dbReference type="GO" id="GO:0008270">
    <property type="term" value="F:zinc ion binding"/>
    <property type="evidence" value="ECO:0007669"/>
    <property type="project" value="UniProtKB-KW"/>
</dbReference>
<dbReference type="GO" id="GO:0000785">
    <property type="term" value="C:chromatin"/>
    <property type="evidence" value="ECO:0007669"/>
    <property type="project" value="TreeGrafter"/>
</dbReference>
<dbReference type="EMBL" id="JAPQKT010000002">
    <property type="protein sequence ID" value="KAJ5241588.1"/>
    <property type="molecule type" value="Genomic_DNA"/>
</dbReference>
<dbReference type="Pfam" id="PF04082">
    <property type="entry name" value="Fungal_trans"/>
    <property type="match status" value="1"/>
</dbReference>
<dbReference type="PANTHER" id="PTHR40626:SF1">
    <property type="entry name" value="TRANSCRIPTION FACTOR WITH C2H2 AND ZN(2)-CYS(6) DNA BINDING DOMAIN (EUROFUNG)"/>
    <property type="match status" value="1"/>
</dbReference>
<evidence type="ECO:0000256" key="3">
    <source>
        <dbReference type="ARBA" id="ARBA00022737"/>
    </source>
</evidence>
<dbReference type="RefSeq" id="XP_056504593.1">
    <property type="nucleotide sequence ID" value="XM_056642099.1"/>
</dbReference>
<accession>A0A9W9PE26</accession>
<dbReference type="GeneID" id="81381266"/>
<keyword evidence="9" id="KW-1185">Reference proteome</keyword>
<protein>
    <recommendedName>
        <fullName evidence="7">Xylanolytic transcriptional activator regulatory domain-containing protein</fullName>
    </recommendedName>
</protein>